<accession>A0A9U8EN41</accession>
<dbReference type="Pfam" id="PF10324">
    <property type="entry name" value="7TM_GPCR_Srw"/>
    <property type="match status" value="1"/>
</dbReference>
<feature type="domain" description="G-protein coupled receptors family 1 profile" evidence="6">
    <location>
        <begin position="56"/>
        <end position="328"/>
    </location>
</feature>
<dbReference type="KEGG" id="bgt:106079065"/>
<dbReference type="OMA" id="CANRITL"/>
<feature type="transmembrane region" description="Helical" evidence="5">
    <location>
        <begin position="129"/>
        <end position="149"/>
    </location>
</feature>
<dbReference type="InterPro" id="IPR052954">
    <property type="entry name" value="GPCR-Ligand_Int"/>
</dbReference>
<keyword evidence="2 5" id="KW-0812">Transmembrane</keyword>
<dbReference type="InterPro" id="IPR017452">
    <property type="entry name" value="GPCR_Rhodpsn_7TM"/>
</dbReference>
<feature type="transmembrane region" description="Helical" evidence="5">
    <location>
        <begin position="75"/>
        <end position="94"/>
    </location>
</feature>
<feature type="transmembrane region" description="Helical" evidence="5">
    <location>
        <begin position="213"/>
        <end position="236"/>
    </location>
</feature>
<organism evidence="7 8">
    <name type="scientific">Biomphalaria glabrata</name>
    <name type="common">Bloodfluke planorb</name>
    <name type="synonym">Freshwater snail</name>
    <dbReference type="NCBI Taxonomy" id="6526"/>
    <lineage>
        <taxon>Eukaryota</taxon>
        <taxon>Metazoa</taxon>
        <taxon>Spiralia</taxon>
        <taxon>Lophotrochozoa</taxon>
        <taxon>Mollusca</taxon>
        <taxon>Gastropoda</taxon>
        <taxon>Heterobranchia</taxon>
        <taxon>Euthyneura</taxon>
        <taxon>Panpulmonata</taxon>
        <taxon>Hygrophila</taxon>
        <taxon>Lymnaeoidea</taxon>
        <taxon>Planorbidae</taxon>
        <taxon>Biomphalaria</taxon>
    </lineage>
</organism>
<evidence type="ECO:0000259" key="6">
    <source>
        <dbReference type="PROSITE" id="PS50262"/>
    </source>
</evidence>
<comment type="subcellular location">
    <subcellularLocation>
        <location evidence="1">Membrane</location>
    </subcellularLocation>
</comment>
<evidence type="ECO:0000256" key="4">
    <source>
        <dbReference type="ARBA" id="ARBA00023136"/>
    </source>
</evidence>
<evidence type="ECO:0000256" key="2">
    <source>
        <dbReference type="ARBA" id="ARBA00022692"/>
    </source>
</evidence>
<name>A0A9U8EN41_BIOGL</name>
<dbReference type="GO" id="GO:0016020">
    <property type="term" value="C:membrane"/>
    <property type="evidence" value="ECO:0007669"/>
    <property type="project" value="UniProtKB-SubCell"/>
</dbReference>
<keyword evidence="7" id="KW-1185">Reference proteome</keyword>
<feature type="transmembrane region" description="Helical" evidence="5">
    <location>
        <begin position="268"/>
        <end position="292"/>
    </location>
</feature>
<sequence>MTLTSQSEALSDLNPTLNETSITVTQQVLSDYEAQMFLLVVRISCCSIIGLFGMVSNVINLYVFVKQGLNTSINISFFAMAISDLIRIVTVQWMNFCSLPNIDTLGIPWVFSDIRYLSASWPTGCANRITLFITAYITAERFLCIVFPLKIKKMIKPSRTVLILLAIDVVNTLGLVPEYASVYYEWKFYPAKNKTLLGMAFRSNRSSTQGVTFSIHAALLTIALVAVIVFTIVLVIQLKSKSQWRKDNTGNKSQMESMSSRDKKTVKLVILIAVVMAFCYTPAVVLSLVSSFIPDFGVGGRQANLFHSTWSFAYLTGIINASVNIFIYYKLSSKYKSTFKELFGLTSQTKQ</sequence>
<dbReference type="PRINTS" id="PR00237">
    <property type="entry name" value="GPCRRHODOPSN"/>
</dbReference>
<feature type="transmembrane region" description="Helical" evidence="5">
    <location>
        <begin position="39"/>
        <end position="63"/>
    </location>
</feature>
<proteinExistence type="predicted"/>
<evidence type="ECO:0000256" key="5">
    <source>
        <dbReference type="SAM" id="Phobius"/>
    </source>
</evidence>
<keyword evidence="4 5" id="KW-0472">Membrane</keyword>
<feature type="transmembrane region" description="Helical" evidence="5">
    <location>
        <begin position="161"/>
        <end position="180"/>
    </location>
</feature>
<dbReference type="Gene3D" id="1.20.1070.10">
    <property type="entry name" value="Rhodopsin 7-helix transmembrane proteins"/>
    <property type="match status" value="1"/>
</dbReference>
<dbReference type="GeneID" id="106079065"/>
<evidence type="ECO:0000256" key="3">
    <source>
        <dbReference type="ARBA" id="ARBA00022989"/>
    </source>
</evidence>
<dbReference type="AlphaFoldDB" id="A0A9U8EN41"/>
<feature type="transmembrane region" description="Helical" evidence="5">
    <location>
        <begin position="312"/>
        <end position="331"/>
    </location>
</feature>
<protein>
    <submittedName>
        <fullName evidence="8">Growth hormone secretagogue receptor type 1-like</fullName>
    </submittedName>
</protein>
<dbReference type="SMART" id="SM01381">
    <property type="entry name" value="7TM_GPCR_Srsx"/>
    <property type="match status" value="1"/>
</dbReference>
<dbReference type="Proteomes" id="UP001165740">
    <property type="component" value="Chromosome 2"/>
</dbReference>
<evidence type="ECO:0000313" key="7">
    <source>
        <dbReference type="Proteomes" id="UP001165740"/>
    </source>
</evidence>
<evidence type="ECO:0000256" key="1">
    <source>
        <dbReference type="ARBA" id="ARBA00004370"/>
    </source>
</evidence>
<gene>
    <name evidence="8" type="primary">LOC106079065</name>
</gene>
<dbReference type="InterPro" id="IPR000276">
    <property type="entry name" value="GPCR_Rhodpsn"/>
</dbReference>
<dbReference type="GO" id="GO:0008528">
    <property type="term" value="F:G protein-coupled peptide receptor activity"/>
    <property type="evidence" value="ECO:0007669"/>
    <property type="project" value="InterPro"/>
</dbReference>
<keyword evidence="3 5" id="KW-1133">Transmembrane helix</keyword>
<dbReference type="PROSITE" id="PS50262">
    <property type="entry name" value="G_PROTEIN_RECEP_F1_2"/>
    <property type="match status" value="1"/>
</dbReference>
<evidence type="ECO:0000313" key="8">
    <source>
        <dbReference type="RefSeq" id="XP_013095637.2"/>
    </source>
</evidence>
<dbReference type="PANTHER" id="PTHR46641:SF2">
    <property type="entry name" value="FMRFAMIDE RECEPTOR"/>
    <property type="match status" value="1"/>
</dbReference>
<dbReference type="RefSeq" id="XP_013095637.2">
    <property type="nucleotide sequence ID" value="XM_013240183.2"/>
</dbReference>
<dbReference type="SUPFAM" id="SSF81321">
    <property type="entry name" value="Family A G protein-coupled receptor-like"/>
    <property type="match status" value="1"/>
</dbReference>
<reference evidence="8" key="1">
    <citation type="submission" date="2025-08" db="UniProtKB">
        <authorList>
            <consortium name="RefSeq"/>
        </authorList>
    </citation>
    <scope>IDENTIFICATION</scope>
</reference>
<dbReference type="PANTHER" id="PTHR46641">
    <property type="entry name" value="FMRFAMIDE RECEPTOR-RELATED"/>
    <property type="match status" value="1"/>
</dbReference>
<dbReference type="InterPro" id="IPR019427">
    <property type="entry name" value="7TM_GPCR_serpentine_rcpt_Srw"/>
</dbReference>
<dbReference type="OrthoDB" id="6074404at2759"/>